<dbReference type="EMBL" id="CP041345">
    <property type="protein sequence ID" value="QKG79150.1"/>
    <property type="molecule type" value="Genomic_DNA"/>
</dbReference>
<protein>
    <submittedName>
        <fullName evidence="2">Thioredoxin family protein</fullName>
    </submittedName>
</protein>
<keyword evidence="3" id="KW-1185">Reference proteome</keyword>
<dbReference type="KEGG" id="ttz:FHG85_02350"/>
<dbReference type="InterPro" id="IPR012336">
    <property type="entry name" value="Thioredoxin-like_fold"/>
</dbReference>
<dbReference type="AlphaFoldDB" id="A0A7D3XJR1"/>
<dbReference type="Pfam" id="PF13192">
    <property type="entry name" value="Thioredoxin_3"/>
    <property type="match status" value="1"/>
</dbReference>
<accession>A0A7D3XJR1</accession>
<proteinExistence type="predicted"/>
<sequence length="80" mass="9273">MKNKIEILSPGRNCRRTQKIANSIKGILKAKHVDFDLEIISNHEEFKKYKTWILPTVNVNDSIVARGYNPPKEILLKNIK</sequence>
<dbReference type="Gene3D" id="3.40.30.10">
    <property type="entry name" value="Glutaredoxin"/>
    <property type="match status" value="1"/>
</dbReference>
<evidence type="ECO:0000259" key="1">
    <source>
        <dbReference type="Pfam" id="PF13192"/>
    </source>
</evidence>
<evidence type="ECO:0000313" key="3">
    <source>
        <dbReference type="Proteomes" id="UP000500961"/>
    </source>
</evidence>
<organism evidence="2 3">
    <name type="scientific">Tenuifilum thalassicum</name>
    <dbReference type="NCBI Taxonomy" id="2590900"/>
    <lineage>
        <taxon>Bacteria</taxon>
        <taxon>Pseudomonadati</taxon>
        <taxon>Bacteroidota</taxon>
        <taxon>Bacteroidia</taxon>
        <taxon>Bacteroidales</taxon>
        <taxon>Tenuifilaceae</taxon>
        <taxon>Tenuifilum</taxon>
    </lineage>
</organism>
<name>A0A7D3XJR1_9BACT</name>
<evidence type="ECO:0000313" key="2">
    <source>
        <dbReference type="EMBL" id="QKG79150.1"/>
    </source>
</evidence>
<reference evidence="2 3" key="1">
    <citation type="submission" date="2019-07" db="EMBL/GenBank/DDBJ databases">
        <title>Thalassofilum flectens gen. nov., sp. nov., a novel moderate thermophilic anaerobe from a shallow sea hot spring in Kunashir Island (Russia), representing a new family in the order Bacteroidales, and proposal of Thalassofilacea fam. nov.</title>
        <authorList>
            <person name="Kochetkova T.V."/>
            <person name="Podosokorskaya O.A."/>
            <person name="Novikov A."/>
            <person name="Elcheninov A.G."/>
            <person name="Toshchakov S.V."/>
            <person name="Kublanov I.V."/>
        </authorList>
    </citation>
    <scope>NUCLEOTIDE SEQUENCE [LARGE SCALE GENOMIC DNA]</scope>
    <source>
        <strain evidence="2 3">38-H</strain>
    </source>
</reference>
<gene>
    <name evidence="2" type="ORF">FHG85_02350</name>
</gene>
<dbReference type="RefSeq" id="WP_173072667.1">
    <property type="nucleotide sequence ID" value="NZ_CP041345.1"/>
</dbReference>
<feature type="domain" description="Thioredoxin-like fold" evidence="1">
    <location>
        <begin position="4"/>
        <end position="77"/>
    </location>
</feature>
<dbReference type="Proteomes" id="UP000500961">
    <property type="component" value="Chromosome"/>
</dbReference>